<keyword evidence="1" id="KW-0472">Membrane</keyword>
<evidence type="ECO:0000313" key="3">
    <source>
        <dbReference type="Proteomes" id="UP000051733"/>
    </source>
</evidence>
<keyword evidence="1" id="KW-1133">Transmembrane helix</keyword>
<evidence type="ECO:0000313" key="2">
    <source>
        <dbReference type="EMBL" id="KRM62066.1"/>
    </source>
</evidence>
<dbReference type="AlphaFoldDB" id="A0A0R2A6R3"/>
<name>A0A0R2A6R3_9LACO</name>
<evidence type="ECO:0000256" key="1">
    <source>
        <dbReference type="SAM" id="Phobius"/>
    </source>
</evidence>
<protein>
    <submittedName>
        <fullName evidence="2">Uncharacterized protein</fullName>
    </submittedName>
</protein>
<accession>A0A0R2A6R3</accession>
<comment type="caution">
    <text evidence="2">The sequence shown here is derived from an EMBL/GenBank/DDBJ whole genome shotgun (WGS) entry which is preliminary data.</text>
</comment>
<dbReference type="PATRIC" id="fig|1423813.3.peg.806"/>
<organism evidence="2 3">
    <name type="scientific">Paucilactobacillus vaccinostercus DSM 20634</name>
    <dbReference type="NCBI Taxonomy" id="1423813"/>
    <lineage>
        <taxon>Bacteria</taxon>
        <taxon>Bacillati</taxon>
        <taxon>Bacillota</taxon>
        <taxon>Bacilli</taxon>
        <taxon>Lactobacillales</taxon>
        <taxon>Lactobacillaceae</taxon>
        <taxon>Paucilactobacillus</taxon>
    </lineage>
</organism>
<dbReference type="EMBL" id="AYYY01000011">
    <property type="protein sequence ID" value="KRM62066.1"/>
    <property type="molecule type" value="Genomic_DNA"/>
</dbReference>
<feature type="transmembrane region" description="Helical" evidence="1">
    <location>
        <begin position="12"/>
        <end position="33"/>
    </location>
</feature>
<proteinExistence type="predicted"/>
<keyword evidence="3" id="KW-1185">Reference proteome</keyword>
<gene>
    <name evidence="2" type="ORF">FC26_GL000795</name>
</gene>
<sequence>MIGRCRLNMKKIFIFVLISLTSIMTVINIYNAVANNIVINWMSLTSLAPVIIAMYSEFDWIYVTWNKLRSWAKNNTVAFSSSFFVYTDEQKSYAELQQRVSNAMKTCKFTFQQGVSREITSNYYKTGLKTCNGLNFYLSISIDPCEELNVINVKLDYQISSRTVKNSWSDFKKFRDEFINGLATQKKRYNIVIDMKETGLNPFYRLTLKPIKAKHLDDVCLKFNENGLNVEITKNRIAASAQDPDLIDKIIKQYIPLTSVY</sequence>
<keyword evidence="1" id="KW-0812">Transmembrane</keyword>
<dbReference type="Proteomes" id="UP000051733">
    <property type="component" value="Unassembled WGS sequence"/>
</dbReference>
<feature type="transmembrane region" description="Helical" evidence="1">
    <location>
        <begin position="39"/>
        <end position="63"/>
    </location>
</feature>
<reference evidence="2 3" key="1">
    <citation type="journal article" date="2015" name="Genome Announc.">
        <title>Expanding the biotechnology potential of lactobacilli through comparative genomics of 213 strains and associated genera.</title>
        <authorList>
            <person name="Sun Z."/>
            <person name="Harris H.M."/>
            <person name="McCann A."/>
            <person name="Guo C."/>
            <person name="Argimon S."/>
            <person name="Zhang W."/>
            <person name="Yang X."/>
            <person name="Jeffery I.B."/>
            <person name="Cooney J.C."/>
            <person name="Kagawa T.F."/>
            <person name="Liu W."/>
            <person name="Song Y."/>
            <person name="Salvetti E."/>
            <person name="Wrobel A."/>
            <person name="Rasinkangas P."/>
            <person name="Parkhill J."/>
            <person name="Rea M.C."/>
            <person name="O'Sullivan O."/>
            <person name="Ritari J."/>
            <person name="Douillard F.P."/>
            <person name="Paul Ross R."/>
            <person name="Yang R."/>
            <person name="Briner A.E."/>
            <person name="Felis G.E."/>
            <person name="de Vos W.M."/>
            <person name="Barrangou R."/>
            <person name="Klaenhammer T.R."/>
            <person name="Caufield P.W."/>
            <person name="Cui Y."/>
            <person name="Zhang H."/>
            <person name="O'Toole P.W."/>
        </authorList>
    </citation>
    <scope>NUCLEOTIDE SEQUENCE [LARGE SCALE GENOMIC DNA]</scope>
    <source>
        <strain evidence="2 3">DSM 20634</strain>
    </source>
</reference>